<reference evidence="1" key="1">
    <citation type="journal article" date="2019" name="bioRxiv">
        <title>The Genome of the Zebra Mussel, Dreissena polymorpha: A Resource for Invasive Species Research.</title>
        <authorList>
            <person name="McCartney M.A."/>
            <person name="Auch B."/>
            <person name="Kono T."/>
            <person name="Mallez S."/>
            <person name="Zhang Y."/>
            <person name="Obille A."/>
            <person name="Becker A."/>
            <person name="Abrahante J.E."/>
            <person name="Garbe J."/>
            <person name="Badalamenti J.P."/>
            <person name="Herman A."/>
            <person name="Mangelson H."/>
            <person name="Liachko I."/>
            <person name="Sullivan S."/>
            <person name="Sone E.D."/>
            <person name="Koren S."/>
            <person name="Silverstein K.A.T."/>
            <person name="Beckman K.B."/>
            <person name="Gohl D.M."/>
        </authorList>
    </citation>
    <scope>NUCLEOTIDE SEQUENCE</scope>
    <source>
        <strain evidence="1">Duluth1</strain>
        <tissue evidence="1">Whole animal</tissue>
    </source>
</reference>
<proteinExistence type="predicted"/>
<dbReference type="EMBL" id="JAIWYP010000005">
    <property type="protein sequence ID" value="KAH3829470.1"/>
    <property type="molecule type" value="Genomic_DNA"/>
</dbReference>
<evidence type="ECO:0000313" key="1">
    <source>
        <dbReference type="EMBL" id="KAH3829470.1"/>
    </source>
</evidence>
<protein>
    <submittedName>
        <fullName evidence="1">Uncharacterized protein</fullName>
    </submittedName>
</protein>
<comment type="caution">
    <text evidence="1">The sequence shown here is derived from an EMBL/GenBank/DDBJ whole genome shotgun (WGS) entry which is preliminary data.</text>
</comment>
<dbReference type="AlphaFoldDB" id="A0A9D4H8H4"/>
<accession>A0A9D4H8H4</accession>
<evidence type="ECO:0000313" key="2">
    <source>
        <dbReference type="Proteomes" id="UP000828390"/>
    </source>
</evidence>
<keyword evidence="2" id="KW-1185">Reference proteome</keyword>
<organism evidence="1 2">
    <name type="scientific">Dreissena polymorpha</name>
    <name type="common">Zebra mussel</name>
    <name type="synonym">Mytilus polymorpha</name>
    <dbReference type="NCBI Taxonomy" id="45954"/>
    <lineage>
        <taxon>Eukaryota</taxon>
        <taxon>Metazoa</taxon>
        <taxon>Spiralia</taxon>
        <taxon>Lophotrochozoa</taxon>
        <taxon>Mollusca</taxon>
        <taxon>Bivalvia</taxon>
        <taxon>Autobranchia</taxon>
        <taxon>Heteroconchia</taxon>
        <taxon>Euheterodonta</taxon>
        <taxon>Imparidentia</taxon>
        <taxon>Neoheterodontei</taxon>
        <taxon>Myida</taxon>
        <taxon>Dreissenoidea</taxon>
        <taxon>Dreissenidae</taxon>
        <taxon>Dreissena</taxon>
    </lineage>
</organism>
<reference evidence="1" key="2">
    <citation type="submission" date="2020-11" db="EMBL/GenBank/DDBJ databases">
        <authorList>
            <person name="McCartney M.A."/>
            <person name="Auch B."/>
            <person name="Kono T."/>
            <person name="Mallez S."/>
            <person name="Becker A."/>
            <person name="Gohl D.M."/>
            <person name="Silverstein K.A.T."/>
            <person name="Koren S."/>
            <person name="Bechman K.B."/>
            <person name="Herman A."/>
            <person name="Abrahante J.E."/>
            <person name="Garbe J."/>
        </authorList>
    </citation>
    <scope>NUCLEOTIDE SEQUENCE</scope>
    <source>
        <strain evidence="1">Duluth1</strain>
        <tissue evidence="1">Whole animal</tissue>
    </source>
</reference>
<name>A0A9D4H8H4_DREPO</name>
<sequence>MPVSERESVTDEIVKLSQEFEKLAEHLFVAKWQQTPFSWLQNNVPKGWVALNMDFAEI</sequence>
<dbReference type="Proteomes" id="UP000828390">
    <property type="component" value="Unassembled WGS sequence"/>
</dbReference>
<gene>
    <name evidence="1" type="ORF">DPMN_131466</name>
</gene>